<comment type="caution">
    <text evidence="4">The sequence shown here is derived from an EMBL/GenBank/DDBJ whole genome shotgun (WGS) entry which is preliminary data.</text>
</comment>
<dbReference type="PRINTS" id="PR00469">
    <property type="entry name" value="PNDRDTASEII"/>
</dbReference>
<feature type="domain" description="FAD/NAD(P)-binding" evidence="3">
    <location>
        <begin position="14"/>
        <end position="322"/>
    </location>
</feature>
<evidence type="ECO:0000313" key="5">
    <source>
        <dbReference type="Proteomes" id="UP000476332"/>
    </source>
</evidence>
<gene>
    <name evidence="4" type="ORF">GTW51_21350</name>
</gene>
<dbReference type="PANTHER" id="PTHR42949:SF3">
    <property type="entry name" value="ANAEROBIC GLYCEROL-3-PHOSPHATE DEHYDROGENASE SUBUNIT B"/>
    <property type="match status" value="1"/>
</dbReference>
<dbReference type="RefSeq" id="WP_163046060.1">
    <property type="nucleotide sequence ID" value="NZ_JAAAMJ010000031.1"/>
</dbReference>
<dbReference type="InterPro" id="IPR023753">
    <property type="entry name" value="FAD/NAD-binding_dom"/>
</dbReference>
<dbReference type="InterPro" id="IPR051691">
    <property type="entry name" value="Metab_Enz_Cyan_OpOx_G3PDH"/>
</dbReference>
<protein>
    <submittedName>
        <fullName evidence="4">FAD-dependent oxidoreductase</fullName>
    </submittedName>
</protein>
<dbReference type="Gene3D" id="1.10.10.1100">
    <property type="entry name" value="BFD-like [2Fe-2S]-binding domain"/>
    <property type="match status" value="1"/>
</dbReference>
<dbReference type="Pfam" id="PF07992">
    <property type="entry name" value="Pyr_redox_2"/>
    <property type="match status" value="1"/>
</dbReference>
<dbReference type="Proteomes" id="UP000476332">
    <property type="component" value="Unassembled WGS sequence"/>
</dbReference>
<keyword evidence="1" id="KW-0560">Oxidoreductase</keyword>
<dbReference type="InterPro" id="IPR041854">
    <property type="entry name" value="BFD-like_2Fe2S-bd_dom_sf"/>
</dbReference>
<dbReference type="PANTHER" id="PTHR42949">
    <property type="entry name" value="ANAEROBIC GLYCEROL-3-PHOSPHATE DEHYDROGENASE SUBUNIT B"/>
    <property type="match status" value="1"/>
</dbReference>
<organism evidence="4 5">
    <name type="scientific">Aurantimonas aggregata</name>
    <dbReference type="NCBI Taxonomy" id="2047720"/>
    <lineage>
        <taxon>Bacteria</taxon>
        <taxon>Pseudomonadati</taxon>
        <taxon>Pseudomonadota</taxon>
        <taxon>Alphaproteobacteria</taxon>
        <taxon>Hyphomicrobiales</taxon>
        <taxon>Aurantimonadaceae</taxon>
        <taxon>Aurantimonas</taxon>
    </lineage>
</organism>
<evidence type="ECO:0000256" key="1">
    <source>
        <dbReference type="ARBA" id="ARBA00023002"/>
    </source>
</evidence>
<dbReference type="CDD" id="cd19946">
    <property type="entry name" value="GlpA-like_Fer2_BFD-like"/>
    <property type="match status" value="1"/>
</dbReference>
<dbReference type="InterPro" id="IPR007419">
    <property type="entry name" value="BFD-like_2Fe2S-bd_dom"/>
</dbReference>
<dbReference type="PRINTS" id="PR00368">
    <property type="entry name" value="FADPNR"/>
</dbReference>
<dbReference type="InterPro" id="IPR036188">
    <property type="entry name" value="FAD/NAD-bd_sf"/>
</dbReference>
<dbReference type="Gene3D" id="3.50.50.60">
    <property type="entry name" value="FAD/NAD(P)-binding domain"/>
    <property type="match status" value="2"/>
</dbReference>
<dbReference type="AlphaFoldDB" id="A0A6L9MN69"/>
<dbReference type="EMBL" id="JAAAMJ010000031">
    <property type="protein sequence ID" value="NDV89211.1"/>
    <property type="molecule type" value="Genomic_DNA"/>
</dbReference>
<evidence type="ECO:0000259" key="2">
    <source>
        <dbReference type="Pfam" id="PF04324"/>
    </source>
</evidence>
<evidence type="ECO:0000313" key="4">
    <source>
        <dbReference type="EMBL" id="NDV89211.1"/>
    </source>
</evidence>
<reference evidence="4 5" key="1">
    <citation type="submission" date="2020-01" db="EMBL/GenBank/DDBJ databases">
        <title>Genomes of bacteria type strains.</title>
        <authorList>
            <person name="Chen J."/>
            <person name="Zhu S."/>
            <person name="Chen J."/>
        </authorList>
    </citation>
    <scope>NUCLEOTIDE SEQUENCE [LARGE SCALE GENOMIC DNA]</scope>
    <source>
        <strain evidence="4 5">KCTC 52919</strain>
    </source>
</reference>
<proteinExistence type="predicted"/>
<dbReference type="SUPFAM" id="SSF51905">
    <property type="entry name" value="FAD/NAD(P)-binding domain"/>
    <property type="match status" value="1"/>
</dbReference>
<dbReference type="Pfam" id="PF04324">
    <property type="entry name" value="Fer2_BFD"/>
    <property type="match status" value="1"/>
</dbReference>
<feature type="domain" description="BFD-like [2Fe-2S]-binding" evidence="2">
    <location>
        <begin position="385"/>
        <end position="436"/>
    </location>
</feature>
<evidence type="ECO:0000259" key="3">
    <source>
        <dbReference type="Pfam" id="PF07992"/>
    </source>
</evidence>
<sequence length="478" mass="50577">MTPIAHVDQLAKTYDLVVIGAGPAGMAAATLAAGGGASVLLVDENPAPGGQIYRGIGATPLKRRALLGEDYWKGEELTNAFAASGASYFPGATVWQLAPDLELGISSGGRTAMIRAAQVVMATGALERPFPIKGWTLPGVMTAGAAQILLKTSGVTVDGKVVLAGSGPLLWLIAAQYLESGKHFDAILDTTPRANWTAAIGQLPRFLASPYLAKGLKLMAKVRRRAPVISGVTALEAQGEGHLARVRYTRRGKVHEIEADHLLLHQGVVPNINMTSASGCELEYDPLQLTWKPKLDEWGRTSVAGITIAGDGADIAGAEAAAERGRIAGLAALAALQRISPEERDRRAAPVRAVLSRYDRGRAFLDRLYQPAQQFRVAGDDTLACRCEEVTGGQIRNAVKTLNITGPNQLKSFLRCGMGPCQGRLCGLTVSETIAEARGTSVEAVGYYRLRAPVKPITLAELATLDMSETEIKTVARG</sequence>
<dbReference type="PIRSF" id="PIRSF037495">
    <property type="entry name" value="Opine_OX_OoxA/HcnB"/>
    <property type="match status" value="1"/>
</dbReference>
<dbReference type="GO" id="GO:0016491">
    <property type="term" value="F:oxidoreductase activity"/>
    <property type="evidence" value="ECO:0007669"/>
    <property type="project" value="UniProtKB-KW"/>
</dbReference>
<accession>A0A6L9MN69</accession>
<dbReference type="InterPro" id="IPR017224">
    <property type="entry name" value="Opine_Oxase_asu/HCN_bsu"/>
</dbReference>
<name>A0A6L9MN69_9HYPH</name>
<keyword evidence="5" id="KW-1185">Reference proteome</keyword>